<gene>
    <name evidence="4" type="ORF">OMM_03147</name>
</gene>
<reference evidence="5" key="1">
    <citation type="submission" date="2012-11" db="EMBL/GenBank/DDBJ databases">
        <authorList>
            <person name="Lucero-Rivera Y.E."/>
            <person name="Tovar-Ramirez D."/>
        </authorList>
    </citation>
    <scope>NUCLEOTIDE SEQUENCE [LARGE SCALE GENOMIC DNA]</scope>
    <source>
        <strain evidence="5">Araruama</strain>
    </source>
</reference>
<dbReference type="SMART" id="SM00212">
    <property type="entry name" value="UBCc"/>
    <property type="match status" value="1"/>
</dbReference>
<dbReference type="PROSITE" id="PS50127">
    <property type="entry name" value="UBC_2"/>
    <property type="match status" value="1"/>
</dbReference>
<organism evidence="4 5">
    <name type="scientific">Candidatus Magnetoglobus multicellularis str. Araruama</name>
    <dbReference type="NCBI Taxonomy" id="890399"/>
    <lineage>
        <taxon>Bacteria</taxon>
        <taxon>Pseudomonadati</taxon>
        <taxon>Thermodesulfobacteriota</taxon>
        <taxon>Desulfobacteria</taxon>
        <taxon>Desulfobacterales</taxon>
        <taxon>Desulfobacteraceae</taxon>
        <taxon>Candidatus Magnetoglobus</taxon>
    </lineage>
</organism>
<dbReference type="PROSITE" id="PS00183">
    <property type="entry name" value="UBC_1"/>
    <property type="match status" value="1"/>
</dbReference>
<accession>A0A1V1P6R5</accession>
<feature type="domain" description="UBC core" evidence="3">
    <location>
        <begin position="109"/>
        <end position="264"/>
    </location>
</feature>
<dbReference type="SUPFAM" id="SSF54495">
    <property type="entry name" value="UBC-like"/>
    <property type="match status" value="1"/>
</dbReference>
<protein>
    <recommendedName>
        <fullName evidence="3">UBC core domain-containing protein</fullName>
    </recommendedName>
</protein>
<dbReference type="EMBL" id="ATBP01000403">
    <property type="protein sequence ID" value="ETR70567.1"/>
    <property type="molecule type" value="Genomic_DNA"/>
</dbReference>
<proteinExistence type="predicted"/>
<evidence type="ECO:0000313" key="4">
    <source>
        <dbReference type="EMBL" id="ETR70567.1"/>
    </source>
</evidence>
<keyword evidence="1" id="KW-0808">Transferase</keyword>
<evidence type="ECO:0000256" key="2">
    <source>
        <dbReference type="ARBA" id="ARBA00022786"/>
    </source>
</evidence>
<evidence type="ECO:0000256" key="1">
    <source>
        <dbReference type="ARBA" id="ARBA00022679"/>
    </source>
</evidence>
<keyword evidence="2" id="KW-0833">Ubl conjugation pathway</keyword>
<dbReference type="Proteomes" id="UP000189670">
    <property type="component" value="Unassembled WGS sequence"/>
</dbReference>
<comment type="caution">
    <text evidence="4">The sequence shown here is derived from an EMBL/GenBank/DDBJ whole genome shotgun (WGS) entry which is preliminary data.</text>
</comment>
<dbReference type="InterPro" id="IPR023313">
    <property type="entry name" value="UBQ-conjugating_AS"/>
</dbReference>
<dbReference type="InterPro" id="IPR016135">
    <property type="entry name" value="UBQ-conjugating_enzyme/RWD"/>
</dbReference>
<evidence type="ECO:0000259" key="3">
    <source>
        <dbReference type="PROSITE" id="PS50127"/>
    </source>
</evidence>
<dbReference type="InterPro" id="IPR050113">
    <property type="entry name" value="Ub_conjugating_enzyme"/>
</dbReference>
<evidence type="ECO:0000313" key="5">
    <source>
        <dbReference type="Proteomes" id="UP000189670"/>
    </source>
</evidence>
<name>A0A1V1P6R5_9BACT</name>
<dbReference type="PANTHER" id="PTHR24067">
    <property type="entry name" value="UBIQUITIN-CONJUGATING ENZYME E2"/>
    <property type="match status" value="1"/>
</dbReference>
<dbReference type="InterPro" id="IPR000608">
    <property type="entry name" value="UBC"/>
</dbReference>
<sequence length="289" mass="33245">MSDQNEQRTIIVENTSGERFDCVLPVNTTLETIAADFFEKNEWPTTDNRGKGQRAVVELVDPQNPDRTKRLKNDLTIDEAGLYDNAVLRIFPESIAGVRDDRKRLSALIADHKDMLELASWNKKILFKTNTSHAPTLYMITFKYDSYKCLSSDGKEPLLLNKHEVEILLHENYPQEAPYVKWITPIFHPNISAETGDVCLGVLKKRYLPGLGLARIVVMLSEMIQFRNFDKTDSLNTNAAEWINDPENWKYIEDIGGYPYQGSINEIFNEMEKIWGGNRSKIVFKPNKR</sequence>
<dbReference type="AlphaFoldDB" id="A0A1V1P6R5"/>
<dbReference type="Pfam" id="PF00179">
    <property type="entry name" value="UQ_con"/>
    <property type="match status" value="1"/>
</dbReference>
<dbReference type="GO" id="GO:0016740">
    <property type="term" value="F:transferase activity"/>
    <property type="evidence" value="ECO:0007669"/>
    <property type="project" value="UniProtKB-KW"/>
</dbReference>
<dbReference type="CDD" id="cd00195">
    <property type="entry name" value="UBCc_UEV"/>
    <property type="match status" value="1"/>
</dbReference>
<dbReference type="Gene3D" id="3.10.110.10">
    <property type="entry name" value="Ubiquitin Conjugating Enzyme"/>
    <property type="match status" value="1"/>
</dbReference>